<evidence type="ECO:0000313" key="4">
    <source>
        <dbReference type="Proteomes" id="UP001148786"/>
    </source>
</evidence>
<name>A0A9W8TEC9_9AGAR</name>
<protein>
    <recommendedName>
        <fullName evidence="5">Transmembrane protein</fullName>
    </recommendedName>
</protein>
<accession>A0A9W8TEC9</accession>
<feature type="transmembrane region" description="Helical" evidence="2">
    <location>
        <begin position="29"/>
        <end position="49"/>
    </location>
</feature>
<comment type="caution">
    <text evidence="3">The sequence shown here is derived from an EMBL/GenBank/DDBJ whole genome shotgun (WGS) entry which is preliminary data.</text>
</comment>
<feature type="compositionally biased region" description="Basic and acidic residues" evidence="1">
    <location>
        <begin position="249"/>
        <end position="259"/>
    </location>
</feature>
<evidence type="ECO:0008006" key="5">
    <source>
        <dbReference type="Google" id="ProtNLM"/>
    </source>
</evidence>
<sequence length="259" mass="29145">MRHWILYFLLAVVLLYAVGTTVALLLSKVQFIWALPSIVLWLHFGFLFCQRRTPALRNPDETETAFAKKGRMHWWWITWSLFVSAVASTLVLVFGLVFGLKQLPILQFMFFEVLALSASFPAISNKRAGAKQKSGQIGNRGGEEERKSGDVDAHFIMRKSDSASTTSTSYDVRNTGVSSYIDEENIGETMLEEKMRPLPESSQEDISHDGTLPQLPFHYPETSSPFSEASGRKSPFDTKSTSDMSLDEADIRNQVEHSV</sequence>
<evidence type="ECO:0000256" key="1">
    <source>
        <dbReference type="SAM" id="MobiDB-lite"/>
    </source>
</evidence>
<organism evidence="3 4">
    <name type="scientific">Agrocybe chaxingu</name>
    <dbReference type="NCBI Taxonomy" id="84603"/>
    <lineage>
        <taxon>Eukaryota</taxon>
        <taxon>Fungi</taxon>
        <taxon>Dikarya</taxon>
        <taxon>Basidiomycota</taxon>
        <taxon>Agaricomycotina</taxon>
        <taxon>Agaricomycetes</taxon>
        <taxon>Agaricomycetidae</taxon>
        <taxon>Agaricales</taxon>
        <taxon>Agaricineae</taxon>
        <taxon>Strophariaceae</taxon>
        <taxon>Agrocybe</taxon>
    </lineage>
</organism>
<keyword evidence="4" id="KW-1185">Reference proteome</keyword>
<keyword evidence="2" id="KW-1133">Transmembrane helix</keyword>
<feature type="compositionally biased region" description="Basic and acidic residues" evidence="1">
    <location>
        <begin position="141"/>
        <end position="152"/>
    </location>
</feature>
<evidence type="ECO:0000256" key="2">
    <source>
        <dbReference type="SAM" id="Phobius"/>
    </source>
</evidence>
<reference evidence="3" key="1">
    <citation type="submission" date="2022-07" db="EMBL/GenBank/DDBJ databases">
        <title>Genome Sequence of Agrocybe chaxingu.</title>
        <authorList>
            <person name="Buettner E."/>
        </authorList>
    </citation>
    <scope>NUCLEOTIDE SEQUENCE</scope>
    <source>
        <strain evidence="3">MP-N11</strain>
    </source>
</reference>
<dbReference type="AlphaFoldDB" id="A0A9W8TEC9"/>
<keyword evidence="2" id="KW-0472">Membrane</keyword>
<evidence type="ECO:0000313" key="3">
    <source>
        <dbReference type="EMBL" id="KAJ3516805.1"/>
    </source>
</evidence>
<proteinExistence type="predicted"/>
<keyword evidence="2" id="KW-0812">Transmembrane</keyword>
<dbReference type="EMBL" id="JANKHO010000041">
    <property type="protein sequence ID" value="KAJ3516805.1"/>
    <property type="molecule type" value="Genomic_DNA"/>
</dbReference>
<gene>
    <name evidence="3" type="ORF">NLJ89_g898</name>
</gene>
<feature type="transmembrane region" description="Helical" evidence="2">
    <location>
        <begin position="105"/>
        <end position="123"/>
    </location>
</feature>
<feature type="region of interest" description="Disordered" evidence="1">
    <location>
        <begin position="196"/>
        <end position="259"/>
    </location>
</feature>
<feature type="region of interest" description="Disordered" evidence="1">
    <location>
        <begin position="131"/>
        <end position="152"/>
    </location>
</feature>
<dbReference type="Proteomes" id="UP001148786">
    <property type="component" value="Unassembled WGS sequence"/>
</dbReference>
<feature type="transmembrane region" description="Helical" evidence="2">
    <location>
        <begin position="74"/>
        <end position="99"/>
    </location>
</feature>